<dbReference type="EMBL" id="JBDFQZ010000002">
    <property type="protein sequence ID" value="KAK9748808.1"/>
    <property type="molecule type" value="Genomic_DNA"/>
</dbReference>
<evidence type="ECO:0000256" key="1">
    <source>
        <dbReference type="SAM" id="Phobius"/>
    </source>
</evidence>
<comment type="caution">
    <text evidence="2">The sequence shown here is derived from an EMBL/GenBank/DDBJ whole genome shotgun (WGS) entry which is preliminary data.</text>
</comment>
<proteinExistence type="predicted"/>
<sequence>MIISSNITLTKPLITTLACLSTNSNSNTNSNNNTTPSNKPQKIATLKHNTRSKTNNQPSLAEVEQAIGAGIYRDFDPDSGTGENRNVFDVVLSNTIGKTEGETERKLRETGEWLNAQTEKSSGSLGKKILQIMFFWILPAWFLLFFVATGVIKLPSTFSALNDFIM</sequence>
<feature type="transmembrane region" description="Helical" evidence="1">
    <location>
        <begin position="129"/>
        <end position="152"/>
    </location>
</feature>
<keyword evidence="1" id="KW-0812">Transmembrane</keyword>
<keyword evidence="3" id="KW-1185">Reference proteome</keyword>
<dbReference type="GO" id="GO:0010598">
    <property type="term" value="C:NAD(P)H dehydrogenase complex (plastoquinone)"/>
    <property type="evidence" value="ECO:0007669"/>
    <property type="project" value="InterPro"/>
</dbReference>
<evidence type="ECO:0008006" key="4">
    <source>
        <dbReference type="Google" id="ProtNLM"/>
    </source>
</evidence>
<reference evidence="2" key="1">
    <citation type="submission" date="2024-03" db="EMBL/GenBank/DDBJ databases">
        <title>WGS assembly of Saponaria officinalis var. Norfolk2.</title>
        <authorList>
            <person name="Jenkins J."/>
            <person name="Shu S."/>
            <person name="Grimwood J."/>
            <person name="Barry K."/>
            <person name="Goodstein D."/>
            <person name="Schmutz J."/>
            <person name="Leebens-Mack J."/>
            <person name="Osbourn A."/>
        </authorList>
    </citation>
    <scope>NUCLEOTIDE SEQUENCE [LARGE SCALE GENOMIC DNA]</scope>
    <source>
        <strain evidence="2">JIC</strain>
    </source>
</reference>
<name>A0AAW1MS96_SAPOF</name>
<protein>
    <recommendedName>
        <fullName evidence="4">Chlororespiratory reduction 3</fullName>
    </recommendedName>
</protein>
<dbReference type="AlphaFoldDB" id="A0AAW1MS96"/>
<organism evidence="2 3">
    <name type="scientific">Saponaria officinalis</name>
    <name type="common">Common soapwort</name>
    <name type="synonym">Lychnis saponaria</name>
    <dbReference type="NCBI Taxonomy" id="3572"/>
    <lineage>
        <taxon>Eukaryota</taxon>
        <taxon>Viridiplantae</taxon>
        <taxon>Streptophyta</taxon>
        <taxon>Embryophyta</taxon>
        <taxon>Tracheophyta</taxon>
        <taxon>Spermatophyta</taxon>
        <taxon>Magnoliopsida</taxon>
        <taxon>eudicotyledons</taxon>
        <taxon>Gunneridae</taxon>
        <taxon>Pentapetalae</taxon>
        <taxon>Caryophyllales</taxon>
        <taxon>Caryophyllaceae</taxon>
        <taxon>Caryophylleae</taxon>
        <taxon>Saponaria</taxon>
    </lineage>
</organism>
<dbReference type="InterPro" id="IPR038931">
    <property type="entry name" value="CRR3"/>
</dbReference>
<dbReference type="GO" id="GO:0009535">
    <property type="term" value="C:chloroplast thylakoid membrane"/>
    <property type="evidence" value="ECO:0007669"/>
    <property type="project" value="InterPro"/>
</dbReference>
<evidence type="ECO:0000313" key="2">
    <source>
        <dbReference type="EMBL" id="KAK9748808.1"/>
    </source>
</evidence>
<keyword evidence="1" id="KW-1133">Transmembrane helix</keyword>
<gene>
    <name evidence="2" type="ORF">RND81_02G082500</name>
</gene>
<evidence type="ECO:0000313" key="3">
    <source>
        <dbReference type="Proteomes" id="UP001443914"/>
    </source>
</evidence>
<dbReference type="Proteomes" id="UP001443914">
    <property type="component" value="Unassembled WGS sequence"/>
</dbReference>
<dbReference type="PANTHER" id="PTHR36340:SF1">
    <property type="entry name" value="NAD(P)H DEHYDROGENASE SUBUNIT CRR3, CHLOROPLASTIC-RELATED"/>
    <property type="match status" value="1"/>
</dbReference>
<keyword evidence="1" id="KW-0472">Membrane</keyword>
<accession>A0AAW1MS96</accession>
<dbReference type="PANTHER" id="PTHR36340">
    <property type="entry name" value="NAD(P)H DEHYDROGENASE SUBUNIT CRR3, CHLOROPLASTIC-RELATED"/>
    <property type="match status" value="1"/>
</dbReference>
<dbReference type="GO" id="GO:0009773">
    <property type="term" value="P:photosynthetic electron transport in photosystem I"/>
    <property type="evidence" value="ECO:0007669"/>
    <property type="project" value="InterPro"/>
</dbReference>